<dbReference type="SUPFAM" id="SSF56436">
    <property type="entry name" value="C-type lectin-like"/>
    <property type="match status" value="1"/>
</dbReference>
<gene>
    <name evidence="2" type="ORF">A1355_11870</name>
</gene>
<comment type="caution">
    <text evidence="2">The sequence shown here is derived from an EMBL/GenBank/DDBJ whole genome shotgun (WGS) entry which is preliminary data.</text>
</comment>
<dbReference type="OrthoDB" id="3078267at2"/>
<protein>
    <submittedName>
        <fullName evidence="2">Lectin</fullName>
    </submittedName>
</protein>
<evidence type="ECO:0000313" key="2">
    <source>
        <dbReference type="EMBL" id="OAI14967.1"/>
    </source>
</evidence>
<dbReference type="Proteomes" id="UP000077628">
    <property type="component" value="Unassembled WGS sequence"/>
</dbReference>
<dbReference type="InterPro" id="IPR016187">
    <property type="entry name" value="CTDL_fold"/>
</dbReference>
<dbReference type="RefSeq" id="WP_064030859.1">
    <property type="nucleotide sequence ID" value="NZ_LUUK01000196.1"/>
</dbReference>
<dbReference type="AlphaFoldDB" id="A0A177NAH4"/>
<organism evidence="2 3">
    <name type="scientific">Methylomonas koyamae</name>
    <dbReference type="NCBI Taxonomy" id="702114"/>
    <lineage>
        <taxon>Bacteria</taxon>
        <taxon>Pseudomonadati</taxon>
        <taxon>Pseudomonadota</taxon>
        <taxon>Gammaproteobacteria</taxon>
        <taxon>Methylococcales</taxon>
        <taxon>Methylococcaceae</taxon>
        <taxon>Methylomonas</taxon>
    </lineage>
</organism>
<name>A0A177NAH4_9GAMM</name>
<dbReference type="EMBL" id="LUUK01000196">
    <property type="protein sequence ID" value="OAI14967.1"/>
    <property type="molecule type" value="Genomic_DNA"/>
</dbReference>
<dbReference type="STRING" id="702114.A1355_11870"/>
<reference evidence="3" key="1">
    <citation type="submission" date="2016-03" db="EMBL/GenBank/DDBJ databases">
        <authorList>
            <person name="Heylen K."/>
            <person name="De Vos P."/>
            <person name="Vekeman B."/>
        </authorList>
    </citation>
    <scope>NUCLEOTIDE SEQUENCE [LARGE SCALE GENOMIC DNA]</scope>
    <source>
        <strain evidence="3">R-45383</strain>
    </source>
</reference>
<feature type="chain" id="PRO_5008068935" evidence="1">
    <location>
        <begin position="21"/>
        <end position="228"/>
    </location>
</feature>
<feature type="signal peptide" evidence="1">
    <location>
        <begin position="1"/>
        <end position="20"/>
    </location>
</feature>
<dbReference type="Gene3D" id="3.10.100.10">
    <property type="entry name" value="Mannose-Binding Protein A, subunit A"/>
    <property type="match status" value="1"/>
</dbReference>
<dbReference type="InterPro" id="IPR016186">
    <property type="entry name" value="C-type_lectin-like/link_sf"/>
</dbReference>
<keyword evidence="3" id="KW-1185">Reference proteome</keyword>
<proteinExistence type="predicted"/>
<keyword evidence="1" id="KW-0732">Signal</keyword>
<sequence>MKKTCFVAGLWLLGSQAALAQQAPEAAKPPLGFFVTSTGLGKGADLGGLAGADAHCQQLAGAVGAGHRTWHAYLSTQPSGGQPAVNARDRIGKGPWANAAGVIVANDVAHLHGDTLELAQLGNNLHKKTAYTEKGEALKGVGDTPNEHDILTGSKPDGTAYTDAADHTCKNYTSSGEGTVRVGHFDRTNGGRTGGNVSWNSTHDSRGCSQENLVATGGAGYFYCFAAD</sequence>
<accession>A0A177NAH4</accession>
<evidence type="ECO:0000256" key="1">
    <source>
        <dbReference type="SAM" id="SignalP"/>
    </source>
</evidence>
<evidence type="ECO:0000313" key="3">
    <source>
        <dbReference type="Proteomes" id="UP000077628"/>
    </source>
</evidence>